<keyword evidence="4" id="KW-0067">ATP-binding</keyword>
<evidence type="ECO:0000313" key="10">
    <source>
        <dbReference type="EMBL" id="SFS46631.1"/>
    </source>
</evidence>
<feature type="domain" description="ABC transmembrane type-1" evidence="9">
    <location>
        <begin position="519"/>
        <end position="792"/>
    </location>
</feature>
<dbReference type="SMART" id="SM00382">
    <property type="entry name" value="AAA"/>
    <property type="match status" value="1"/>
</dbReference>
<evidence type="ECO:0000313" key="11">
    <source>
        <dbReference type="Proteomes" id="UP000198660"/>
    </source>
</evidence>
<feature type="transmembrane region" description="Helical" evidence="7">
    <location>
        <begin position="551"/>
        <end position="569"/>
    </location>
</feature>
<feature type="transmembrane region" description="Helical" evidence="7">
    <location>
        <begin position="732"/>
        <end position="757"/>
    </location>
</feature>
<dbReference type="GO" id="GO:0005886">
    <property type="term" value="C:plasma membrane"/>
    <property type="evidence" value="ECO:0007669"/>
    <property type="project" value="UniProtKB-SubCell"/>
</dbReference>
<feature type="transmembrane region" description="Helical" evidence="7">
    <location>
        <begin position="441"/>
        <end position="463"/>
    </location>
</feature>
<sequence>MIRVSARYVWVFLIVILPFQWFIATSTAFAAGEQAALSTKEKHQIDAFIEEQMDQGKIPGLAVVVVKGGHAVYKKGFGLADVQANQPVTPQTLFEIGSNSKAFTAVAIYQLANKGLIDLNKPVSHYLPWFQMRYTGVYQGEKINGKVPITISQLLHHTSGIPFHTIGDIPIATDGDALERTVRTLVNQPLDTYPGEKFSYATINYDVLGMVIQRVTHQSFESYAKEHIIDPFHLNHTYLFREKAPAPNMSTGYKLGFLHARAYDAPMYRGNTPAGYFISNADDMEKWLQIQLGNNPLNKENKKAIQQTHHVDRTVAPDADGSSYASGWQSYQDGSGEYSHDGSNPNFSSHMVFRPEEKMGVAVLANLNSSYTHTIGQGVAKLLQGKEPTFHTRDIYKNIDSFSFTVMVLVIPFICTTLTFIGITLYQLLRKQRYLEKKPTKLVGAPLFSWMFALVAGVGLYQIPTVFFSDLSWEFVKVWAPPTLWLAVWSVFIAILLFCLYLTLTAIFPAQKEKSWFPLMVLSITSGFGNALIIFIVNEALNRTDQSGSDLFLYFVLGIMIYVMAQKVVRTKLIQLTNTLIYDKRMNLLNKILTTPYERIEQMETEKVQTTLNNDTEAISNHAGILITGLTDSITLVCCLVYLGIINIYGLLISIAVILAAAGLYYVAGQSANKLWEQTRNIQNVFFRYINDLVGGYKELSMGKAKRNEFKADMEASCLEYKEKRIRGGLKFANVFIVGELLFTVVIGAVTFLFPLLFDSGQSESLRSYVFVFLYMTGPIHSILNAIPNAVQMRISWKRINDFTHSIANLQTERNSEHVRMLPSPDLKLELQQVEFQYQGEHGESFHVGPISSCFMSGEVSFITGGNGSGKSTFAKLITGLYSPAKGEIYLNDQRIGSEDLGELFSAIFSDYYLFNKMYGVPFASKQQTVDHYLRKLRIHEKLTIENGNFSTTKLSTGQRKRLALLISYIDEKPIYLFDEWAADQDPEFRRFFYEELLPELKAKGKCIIAITHDDRYFHLADKVIKMENGKIVEESCLNQVPSNY</sequence>
<dbReference type="InterPro" id="IPR012338">
    <property type="entry name" value="Beta-lactam/transpept-like"/>
</dbReference>
<keyword evidence="5 7" id="KW-1133">Transmembrane helix</keyword>
<gene>
    <name evidence="10" type="ORF">SAMN05444972_102291</name>
</gene>
<feature type="transmembrane region" description="Helical" evidence="7">
    <location>
        <begin position="402"/>
        <end position="429"/>
    </location>
</feature>
<name>A0A1I6Q2B2_9BACL</name>
<keyword evidence="2 7" id="KW-0812">Transmembrane</keyword>
<dbReference type="Gene3D" id="3.40.710.10">
    <property type="entry name" value="DD-peptidase/beta-lactamase superfamily"/>
    <property type="match status" value="1"/>
</dbReference>
<evidence type="ECO:0000256" key="2">
    <source>
        <dbReference type="ARBA" id="ARBA00022692"/>
    </source>
</evidence>
<evidence type="ECO:0000256" key="6">
    <source>
        <dbReference type="ARBA" id="ARBA00023136"/>
    </source>
</evidence>
<dbReference type="SUPFAM" id="SSF56601">
    <property type="entry name" value="beta-lactamase/transpeptidase-like"/>
    <property type="match status" value="1"/>
</dbReference>
<proteinExistence type="predicted"/>
<dbReference type="InterPro" id="IPR003439">
    <property type="entry name" value="ABC_transporter-like_ATP-bd"/>
</dbReference>
<dbReference type="PROSITE" id="PS50893">
    <property type="entry name" value="ABC_TRANSPORTER_2"/>
    <property type="match status" value="1"/>
</dbReference>
<reference evidence="11" key="1">
    <citation type="submission" date="2016-10" db="EMBL/GenBank/DDBJ databases">
        <authorList>
            <person name="Varghese N."/>
            <person name="Submissions S."/>
        </authorList>
    </citation>
    <scope>NUCLEOTIDE SEQUENCE [LARGE SCALE GENOMIC DNA]</scope>
    <source>
        <strain evidence="11">DSM 45789</strain>
    </source>
</reference>
<dbReference type="InterPro" id="IPR050491">
    <property type="entry name" value="AmpC-like"/>
</dbReference>
<dbReference type="NCBIfam" id="TIGR01194">
    <property type="entry name" value="cyc_pep_trnsptr"/>
    <property type="match status" value="1"/>
</dbReference>
<dbReference type="EMBL" id="FPAA01000002">
    <property type="protein sequence ID" value="SFS46631.1"/>
    <property type="molecule type" value="Genomic_DNA"/>
</dbReference>
<evidence type="ECO:0000256" key="7">
    <source>
        <dbReference type="SAM" id="Phobius"/>
    </source>
</evidence>
<feature type="transmembrane region" description="Helical" evidence="7">
    <location>
        <begin position="483"/>
        <end position="504"/>
    </location>
</feature>
<dbReference type="Pfam" id="PF00005">
    <property type="entry name" value="ABC_tran"/>
    <property type="match status" value="1"/>
</dbReference>
<keyword evidence="6 7" id="KW-0472">Membrane</keyword>
<keyword evidence="3" id="KW-0547">Nucleotide-binding</keyword>
<evidence type="ECO:0000259" key="8">
    <source>
        <dbReference type="PROSITE" id="PS50893"/>
    </source>
</evidence>
<feature type="transmembrane region" description="Helical" evidence="7">
    <location>
        <begin position="623"/>
        <end position="643"/>
    </location>
</feature>
<dbReference type="PROSITE" id="PS50929">
    <property type="entry name" value="ABC_TM1F"/>
    <property type="match status" value="1"/>
</dbReference>
<dbReference type="InterPro" id="IPR005898">
    <property type="entry name" value="Cyc_pep_transpt_SyrD/YojI"/>
</dbReference>
<dbReference type="Pfam" id="PF00144">
    <property type="entry name" value="Beta-lactamase"/>
    <property type="match status" value="1"/>
</dbReference>
<dbReference type="Proteomes" id="UP000198660">
    <property type="component" value="Unassembled WGS sequence"/>
</dbReference>
<keyword evidence="11" id="KW-1185">Reference proteome</keyword>
<dbReference type="InterPro" id="IPR003593">
    <property type="entry name" value="AAA+_ATPase"/>
</dbReference>
<dbReference type="PANTHER" id="PTHR46825">
    <property type="entry name" value="D-ALANYL-D-ALANINE-CARBOXYPEPTIDASE/ENDOPEPTIDASE AMPH"/>
    <property type="match status" value="1"/>
</dbReference>
<dbReference type="GO" id="GO:0016887">
    <property type="term" value="F:ATP hydrolysis activity"/>
    <property type="evidence" value="ECO:0007669"/>
    <property type="project" value="InterPro"/>
</dbReference>
<dbReference type="PANTHER" id="PTHR46825:SF11">
    <property type="entry name" value="PENICILLIN-BINDING PROTEIN 4"/>
    <property type="match status" value="1"/>
</dbReference>
<evidence type="ECO:0000256" key="5">
    <source>
        <dbReference type="ARBA" id="ARBA00022989"/>
    </source>
</evidence>
<dbReference type="GO" id="GO:0015833">
    <property type="term" value="P:peptide transport"/>
    <property type="evidence" value="ECO:0007669"/>
    <property type="project" value="InterPro"/>
</dbReference>
<dbReference type="InterPro" id="IPR027417">
    <property type="entry name" value="P-loop_NTPase"/>
</dbReference>
<evidence type="ECO:0000259" key="9">
    <source>
        <dbReference type="PROSITE" id="PS50929"/>
    </source>
</evidence>
<accession>A0A1I6Q2B2</accession>
<protein>
    <submittedName>
        <fullName evidence="10">Cyclic peptide transporter</fullName>
    </submittedName>
</protein>
<dbReference type="GO" id="GO:1904680">
    <property type="term" value="F:peptide transmembrane transporter activity"/>
    <property type="evidence" value="ECO:0007669"/>
    <property type="project" value="InterPro"/>
</dbReference>
<dbReference type="SUPFAM" id="SSF52540">
    <property type="entry name" value="P-loop containing nucleoside triphosphate hydrolases"/>
    <property type="match status" value="1"/>
</dbReference>
<dbReference type="InterPro" id="IPR036640">
    <property type="entry name" value="ABC1_TM_sf"/>
</dbReference>
<feature type="transmembrane region" description="Helical" evidence="7">
    <location>
        <begin position="769"/>
        <end position="791"/>
    </location>
</feature>
<dbReference type="SUPFAM" id="SSF90123">
    <property type="entry name" value="ABC transporter transmembrane region"/>
    <property type="match status" value="1"/>
</dbReference>
<comment type="subcellular location">
    <subcellularLocation>
        <location evidence="1">Cell membrane</location>
        <topology evidence="1">Multi-pass membrane protein</topology>
    </subcellularLocation>
</comment>
<evidence type="ECO:0000256" key="1">
    <source>
        <dbReference type="ARBA" id="ARBA00004651"/>
    </source>
</evidence>
<dbReference type="AlphaFoldDB" id="A0A1I6Q2B2"/>
<dbReference type="GO" id="GO:0005524">
    <property type="term" value="F:ATP binding"/>
    <property type="evidence" value="ECO:0007669"/>
    <property type="project" value="UniProtKB-KW"/>
</dbReference>
<dbReference type="GO" id="GO:0140359">
    <property type="term" value="F:ABC-type transporter activity"/>
    <property type="evidence" value="ECO:0007669"/>
    <property type="project" value="InterPro"/>
</dbReference>
<evidence type="ECO:0000256" key="3">
    <source>
        <dbReference type="ARBA" id="ARBA00022741"/>
    </source>
</evidence>
<feature type="domain" description="ABC transporter" evidence="8">
    <location>
        <begin position="829"/>
        <end position="1045"/>
    </location>
</feature>
<dbReference type="InterPro" id="IPR001466">
    <property type="entry name" value="Beta-lactam-related"/>
</dbReference>
<dbReference type="Gene3D" id="3.40.50.300">
    <property type="entry name" value="P-loop containing nucleotide triphosphate hydrolases"/>
    <property type="match status" value="1"/>
</dbReference>
<organism evidence="10 11">
    <name type="scientific">Marininema halotolerans</name>
    <dbReference type="NCBI Taxonomy" id="1155944"/>
    <lineage>
        <taxon>Bacteria</taxon>
        <taxon>Bacillati</taxon>
        <taxon>Bacillota</taxon>
        <taxon>Bacilli</taxon>
        <taxon>Bacillales</taxon>
        <taxon>Thermoactinomycetaceae</taxon>
        <taxon>Marininema</taxon>
    </lineage>
</organism>
<feature type="transmembrane region" description="Helical" evidence="7">
    <location>
        <begin position="516"/>
        <end position="536"/>
    </location>
</feature>
<dbReference type="InterPro" id="IPR011527">
    <property type="entry name" value="ABC1_TM_dom"/>
</dbReference>
<dbReference type="Gene3D" id="1.20.1560.10">
    <property type="entry name" value="ABC transporter type 1, transmembrane domain"/>
    <property type="match status" value="1"/>
</dbReference>
<evidence type="ECO:0000256" key="4">
    <source>
        <dbReference type="ARBA" id="ARBA00022840"/>
    </source>
</evidence>
<feature type="transmembrane region" description="Helical" evidence="7">
    <location>
        <begin position="649"/>
        <end position="668"/>
    </location>
</feature>